<comment type="caution">
    <text evidence="2">The sequence shown here is derived from an EMBL/GenBank/DDBJ whole genome shotgun (WGS) entry which is preliminary data.</text>
</comment>
<accession>A0A7W6AEY3</accession>
<feature type="chain" id="PRO_5030676507" evidence="1">
    <location>
        <begin position="31"/>
        <end position="183"/>
    </location>
</feature>
<gene>
    <name evidence="2" type="ORF">GGR48_001768</name>
</gene>
<proteinExistence type="predicted"/>
<dbReference type="Pfam" id="PF09912">
    <property type="entry name" value="DUF2141"/>
    <property type="match status" value="1"/>
</dbReference>
<protein>
    <submittedName>
        <fullName evidence="2">Uncharacterized protein (DUF2141 family)</fullName>
    </submittedName>
</protein>
<dbReference type="Proteomes" id="UP000538670">
    <property type="component" value="Unassembled WGS sequence"/>
</dbReference>
<evidence type="ECO:0000313" key="2">
    <source>
        <dbReference type="EMBL" id="MBB3879341.1"/>
    </source>
</evidence>
<sequence>MNRAMATWMTATGLAAATMMAVAVPQAATAQVLGSDAAACTGGGGPAILARIEGLKDRKGNLKLELYPANEEDFLADDGVLIRAGKTFRRVQVPTPAGGGTPMMCIRVPHPGRYALLFTHDRDGKNKFNFWSDGAGFPANTKLGRRKPPLASALIDVPSGVANVTIRAQYLRGLGGFGPVDPD</sequence>
<reference evidence="2 3" key="1">
    <citation type="submission" date="2020-08" db="EMBL/GenBank/DDBJ databases">
        <title>Genomic Encyclopedia of Type Strains, Phase IV (KMG-IV): sequencing the most valuable type-strain genomes for metagenomic binning, comparative biology and taxonomic classification.</title>
        <authorList>
            <person name="Goeker M."/>
        </authorList>
    </citation>
    <scope>NUCLEOTIDE SEQUENCE [LARGE SCALE GENOMIC DNA]</scope>
    <source>
        <strain evidence="2 3">DSM 19512</strain>
    </source>
</reference>
<evidence type="ECO:0000313" key="3">
    <source>
        <dbReference type="Proteomes" id="UP000538670"/>
    </source>
</evidence>
<dbReference type="InterPro" id="IPR018673">
    <property type="entry name" value="DUF2141"/>
</dbReference>
<evidence type="ECO:0000256" key="1">
    <source>
        <dbReference type="SAM" id="SignalP"/>
    </source>
</evidence>
<name>A0A7W6AEY3_9SPHN</name>
<feature type="signal peptide" evidence="1">
    <location>
        <begin position="1"/>
        <end position="30"/>
    </location>
</feature>
<keyword evidence="3" id="KW-1185">Reference proteome</keyword>
<organism evidence="2 3">
    <name type="scientific">Sphingomonas pseudosanguinis</name>
    <dbReference type="NCBI Taxonomy" id="413712"/>
    <lineage>
        <taxon>Bacteria</taxon>
        <taxon>Pseudomonadati</taxon>
        <taxon>Pseudomonadota</taxon>
        <taxon>Alphaproteobacteria</taxon>
        <taxon>Sphingomonadales</taxon>
        <taxon>Sphingomonadaceae</taxon>
        <taxon>Sphingomonas</taxon>
    </lineage>
</organism>
<dbReference type="AlphaFoldDB" id="A0A7W6AEY3"/>
<keyword evidence="1" id="KW-0732">Signal</keyword>
<dbReference type="EMBL" id="JACIDH010000006">
    <property type="protein sequence ID" value="MBB3879341.1"/>
    <property type="molecule type" value="Genomic_DNA"/>
</dbReference>